<evidence type="ECO:0000313" key="3">
    <source>
        <dbReference type="Proteomes" id="UP001476247"/>
    </source>
</evidence>
<keyword evidence="3" id="KW-1185">Reference proteome</keyword>
<feature type="transmembrane region" description="Helical" evidence="1">
    <location>
        <begin position="71"/>
        <end position="90"/>
    </location>
</feature>
<keyword evidence="1" id="KW-0812">Transmembrane</keyword>
<proteinExistence type="predicted"/>
<comment type="caution">
    <text evidence="2">The sequence shown here is derived from an EMBL/GenBank/DDBJ whole genome shotgun (WGS) entry which is preliminary data.</text>
</comment>
<dbReference type="EMBL" id="BAABUJ010000011">
    <property type="protein sequence ID" value="GAA5799020.1"/>
    <property type="molecule type" value="Genomic_DNA"/>
</dbReference>
<gene>
    <name evidence="2" type="ORF">HPULCUR_004429</name>
</gene>
<evidence type="ECO:0000256" key="1">
    <source>
        <dbReference type="SAM" id="Phobius"/>
    </source>
</evidence>
<evidence type="ECO:0000313" key="2">
    <source>
        <dbReference type="EMBL" id="GAA5799020.1"/>
    </source>
</evidence>
<keyword evidence="1" id="KW-1133">Transmembrane helix</keyword>
<accession>A0ABP9XW64</accession>
<reference evidence="2 3" key="1">
    <citation type="submission" date="2024-04" db="EMBL/GenBank/DDBJ databases">
        <title>genome sequences of Mucor flavus KT1a and Helicostylum pulchrum KT1b strains isolation_sourced from the surface of a dry-aged beef.</title>
        <authorList>
            <person name="Toyotome T."/>
            <person name="Hosono M."/>
            <person name="Torimaru M."/>
            <person name="Fukuda K."/>
            <person name="Mikami N."/>
        </authorList>
    </citation>
    <scope>NUCLEOTIDE SEQUENCE [LARGE SCALE GENOMIC DNA]</scope>
    <source>
        <strain evidence="2 3">KT1b</strain>
    </source>
</reference>
<organism evidence="2 3">
    <name type="scientific">Helicostylum pulchrum</name>
    <dbReference type="NCBI Taxonomy" id="562976"/>
    <lineage>
        <taxon>Eukaryota</taxon>
        <taxon>Fungi</taxon>
        <taxon>Fungi incertae sedis</taxon>
        <taxon>Mucoromycota</taxon>
        <taxon>Mucoromycotina</taxon>
        <taxon>Mucoromycetes</taxon>
        <taxon>Mucorales</taxon>
        <taxon>Mucorineae</taxon>
        <taxon>Mucoraceae</taxon>
        <taxon>Helicostylum</taxon>
    </lineage>
</organism>
<dbReference type="Proteomes" id="UP001476247">
    <property type="component" value="Unassembled WGS sequence"/>
</dbReference>
<sequence length="96" mass="10538">MSNSANIQQTEKKFNEAVAENEKKINQTYDKVSSTAQDELSKVKAEFDDFKKRSGPKVQKAENALTSPSAIGFYQGLVVGVFIVLGYAKYKGGLTL</sequence>
<protein>
    <submittedName>
        <fullName evidence="2">Uncharacterized protein</fullName>
    </submittedName>
</protein>
<name>A0ABP9XW64_9FUNG</name>
<keyword evidence="1" id="KW-0472">Membrane</keyword>